<dbReference type="PROSITE" id="PS00678">
    <property type="entry name" value="WD_REPEATS_1"/>
    <property type="match status" value="8"/>
</dbReference>
<feature type="repeat" description="WD" evidence="3">
    <location>
        <begin position="669"/>
        <end position="695"/>
    </location>
</feature>
<proteinExistence type="predicted"/>
<dbReference type="InterPro" id="IPR027417">
    <property type="entry name" value="P-loop_NTPase"/>
</dbReference>
<comment type="caution">
    <text evidence="6">The sequence shown here is derived from an EMBL/GenBank/DDBJ whole genome shotgun (WGS) entry which is preliminary data.</text>
</comment>
<feature type="repeat" description="WD" evidence="3">
    <location>
        <begin position="809"/>
        <end position="842"/>
    </location>
</feature>
<feature type="repeat" description="WD" evidence="3">
    <location>
        <begin position="1123"/>
        <end position="1164"/>
    </location>
</feature>
<evidence type="ECO:0000256" key="1">
    <source>
        <dbReference type="ARBA" id="ARBA00022574"/>
    </source>
</evidence>
<evidence type="ECO:0000256" key="2">
    <source>
        <dbReference type="ARBA" id="ARBA00022737"/>
    </source>
</evidence>
<dbReference type="RefSeq" id="WP_311571399.1">
    <property type="nucleotide sequence ID" value="NZ_JAVRFH010000004.1"/>
</dbReference>
<feature type="region of interest" description="Disordered" evidence="4">
    <location>
        <begin position="1"/>
        <end position="28"/>
    </location>
</feature>
<name>A0ABU3AIV1_9ACTN</name>
<dbReference type="InterPro" id="IPR015943">
    <property type="entry name" value="WD40/YVTN_repeat-like_dom_sf"/>
</dbReference>
<dbReference type="InterPro" id="IPR019775">
    <property type="entry name" value="WD40_repeat_CS"/>
</dbReference>
<feature type="repeat" description="WD" evidence="3">
    <location>
        <begin position="1077"/>
        <end position="1111"/>
    </location>
</feature>
<feature type="repeat" description="WD" evidence="3">
    <location>
        <begin position="1216"/>
        <end position="1257"/>
    </location>
</feature>
<dbReference type="InterPro" id="IPR049052">
    <property type="entry name" value="nSTAND1"/>
</dbReference>
<dbReference type="InterPro" id="IPR020472">
    <property type="entry name" value="WD40_PAC1"/>
</dbReference>
<keyword evidence="7" id="KW-1185">Reference proteome</keyword>
<feature type="repeat" description="WD" evidence="3">
    <location>
        <begin position="623"/>
        <end position="664"/>
    </location>
</feature>
<dbReference type="EMBL" id="JAVRFH010000004">
    <property type="protein sequence ID" value="MDT0609858.1"/>
    <property type="molecule type" value="Genomic_DNA"/>
</dbReference>
<gene>
    <name evidence="6" type="ORF">RM812_06380</name>
</gene>
<dbReference type="Proteomes" id="UP001180724">
    <property type="component" value="Unassembled WGS sequence"/>
</dbReference>
<feature type="repeat" description="WD" evidence="3">
    <location>
        <begin position="1031"/>
        <end position="1064"/>
    </location>
</feature>
<accession>A0ABU3AIV1</accession>
<sequence>MSPEEPQGDRGTERPESADHAADGAPRAAGDGIHIQAYARDHAGINVAGRDQHFHYVDGVRKRRRTEVGSSVPDCPYPGLAAFGQEHERWFFGREALVAELTDRLDQRMDSGGLQAVVAPSGAGKSSLLRAGLLPHLDRAGLPGSDRWPKLLLTPSAHPLRALADQIVALRGVGSEVTAADLVADPPQCLSVLAEALRNDLPGQPARAVIVVDQFEELFTLCTDEQERRSFVTLLTRLAGGQACTGTEGTSQALVVLGIRSDFYAACVDHPPLRAALQDAPLVVGPMTDEELRAAVLMPAMDVGLDVEDGLVELLLHDLGATMAMGPAREVRYEAGRLPLLAHALRVCWQQRHGATLTVRGYRDTGGIQGAIASTADRVYSGLDDDERRVAQSLFLRMVRVGDRAEDVRRRLSSAELADIGGGLAESVVDAFTRARLLTRAQETVEITHEALLRTWPRLRGWIDTDRAGRLTLQNLEEAAATWEESGRDPALLFRGSPLEIARTWALNAPSNTLSSGATAFLAAGERARRRIARLRSAVVAALVVLTLLASGAAGMAFKQQGEALRQRDLAVYNRVVAEADRLRGTDQSLASQLDLVAHRMRPGDETYTRLLNSGNTPLSKQLRGHTERVSSVAFSPDGRTLATGSGDATIRLWDTSDPRSPRALGRPLTGHTKAVMAVAFSPDGRTLATAGDDRDRWVRLWDVSDPSDPEPLGRPLTGHDAVISGVAFSPDGHLLASSSGDATVRLWDVSNPADAKLVGKPLKDGPGRLWAVAFSPDGKTIATGADDFKARLWDVSDPKKPKRRGAPLKGHTNTVASLAFSPDSRTLATGSGDSTVRLWNVADPDKPTYANQLLKGRSAVISSVAFSPDGRVLATASADATVQMWSVSDPTRPKALGQAWTGHSNTVSSVAFSPDGHTLASGSYDQTARLWDMPRTLLTGHFNGVIGVAFSPDGRLFATGGLDGAVRLWDTSEHGLPKLLGRGFQAHTAGVRALAFSPDGKFLASAGYDGVIQLWNISEPSKPKYLGDPLTGHEGGIWTMAFSPDGKTLATGGQDATIRLWDVTDPGRAGPVGRPVRHHEGMVLAVAFSPDGDMLASGSYDTTAQLWDVRDRTGPERVGRPLKGHINGVSSLAFSPDGKTLATGSNDFSVRLWNISRPSHPTSLGEPLTGHTDSVFALAFSPDGSTLATGSYGQSSVQLWDVRTPAQPSRRGLPLNAHTDSVYAVVFSQDGKTLATGSLDQSARLWQLDVDTSIERICVATEPLSPGQWRRFVGEGAAYAPPCA</sequence>
<keyword evidence="1 3" id="KW-0853">WD repeat</keyword>
<dbReference type="Pfam" id="PF00400">
    <property type="entry name" value="WD40"/>
    <property type="match status" value="14"/>
</dbReference>
<reference evidence="6" key="1">
    <citation type="submission" date="2024-05" db="EMBL/GenBank/DDBJ databases">
        <title>30 novel species of actinomycetes from the DSMZ collection.</title>
        <authorList>
            <person name="Nouioui I."/>
        </authorList>
    </citation>
    <scope>NUCLEOTIDE SEQUENCE</scope>
    <source>
        <strain evidence="6">DSM 40712</strain>
    </source>
</reference>
<evidence type="ECO:0000313" key="6">
    <source>
        <dbReference type="EMBL" id="MDT0609858.1"/>
    </source>
</evidence>
<dbReference type="InterPro" id="IPR036322">
    <property type="entry name" value="WD40_repeat_dom_sf"/>
</dbReference>
<dbReference type="PANTHER" id="PTHR19879">
    <property type="entry name" value="TRANSCRIPTION INITIATION FACTOR TFIID"/>
    <property type="match status" value="1"/>
</dbReference>
<protein>
    <submittedName>
        <fullName evidence="6">WD40 repeat domain-containing protein</fullName>
    </submittedName>
</protein>
<feature type="compositionally biased region" description="Basic and acidic residues" evidence="4">
    <location>
        <begin position="7"/>
        <end position="22"/>
    </location>
</feature>
<dbReference type="InterPro" id="IPR001680">
    <property type="entry name" value="WD40_rpt"/>
</dbReference>
<dbReference type="SUPFAM" id="SSF52540">
    <property type="entry name" value="P-loop containing nucleoside triphosphate hydrolases"/>
    <property type="match status" value="1"/>
</dbReference>
<evidence type="ECO:0000313" key="7">
    <source>
        <dbReference type="Proteomes" id="UP001180724"/>
    </source>
</evidence>
<evidence type="ECO:0000256" key="4">
    <source>
        <dbReference type="SAM" id="MobiDB-lite"/>
    </source>
</evidence>
<keyword evidence="2" id="KW-0677">Repeat</keyword>
<feature type="repeat" description="WD" evidence="3">
    <location>
        <begin position="717"/>
        <end position="758"/>
    </location>
</feature>
<dbReference type="Pfam" id="PF20703">
    <property type="entry name" value="nSTAND1"/>
    <property type="match status" value="1"/>
</dbReference>
<feature type="domain" description="Novel STAND NTPase 1" evidence="5">
    <location>
        <begin position="76"/>
        <end position="490"/>
    </location>
</feature>
<feature type="repeat" description="WD" evidence="3">
    <location>
        <begin position="939"/>
        <end position="971"/>
    </location>
</feature>
<feature type="repeat" description="WD" evidence="3">
    <location>
        <begin position="985"/>
        <end position="1026"/>
    </location>
</feature>
<evidence type="ECO:0000259" key="5">
    <source>
        <dbReference type="Pfam" id="PF20703"/>
    </source>
</evidence>
<feature type="repeat" description="WD" evidence="3">
    <location>
        <begin position="855"/>
        <end position="896"/>
    </location>
</feature>
<dbReference type="Gene3D" id="2.130.10.10">
    <property type="entry name" value="YVTN repeat-like/Quinoprotein amine dehydrogenase"/>
    <property type="match status" value="6"/>
</dbReference>
<organism evidence="6 7">
    <name type="scientific">Streptomyces lancefieldiae</name>
    <dbReference type="NCBI Taxonomy" id="3075520"/>
    <lineage>
        <taxon>Bacteria</taxon>
        <taxon>Bacillati</taxon>
        <taxon>Actinomycetota</taxon>
        <taxon>Actinomycetes</taxon>
        <taxon>Kitasatosporales</taxon>
        <taxon>Streptomycetaceae</taxon>
        <taxon>Streptomyces</taxon>
    </lineage>
</organism>
<dbReference type="SUPFAM" id="SSF50978">
    <property type="entry name" value="WD40 repeat-like"/>
    <property type="match status" value="3"/>
</dbReference>
<dbReference type="SMART" id="SM00320">
    <property type="entry name" value="WD40"/>
    <property type="match status" value="14"/>
</dbReference>
<feature type="repeat" description="WD" evidence="3">
    <location>
        <begin position="763"/>
        <end position="804"/>
    </location>
</feature>
<evidence type="ECO:0000256" key="3">
    <source>
        <dbReference type="PROSITE-ProRule" id="PRU00221"/>
    </source>
</evidence>
<feature type="repeat" description="WD" evidence="3">
    <location>
        <begin position="901"/>
        <end position="934"/>
    </location>
</feature>
<feature type="repeat" description="WD" evidence="3">
    <location>
        <begin position="1169"/>
        <end position="1211"/>
    </location>
</feature>
<dbReference type="CDD" id="cd00200">
    <property type="entry name" value="WD40"/>
    <property type="match status" value="3"/>
</dbReference>
<dbReference type="PANTHER" id="PTHR19879:SF9">
    <property type="entry name" value="TRANSCRIPTION INITIATION FACTOR TFIID SUBUNIT 5"/>
    <property type="match status" value="1"/>
</dbReference>
<dbReference type="PROSITE" id="PS50294">
    <property type="entry name" value="WD_REPEATS_REGION"/>
    <property type="match status" value="14"/>
</dbReference>
<dbReference type="PRINTS" id="PR00320">
    <property type="entry name" value="GPROTEINBRPT"/>
</dbReference>
<dbReference type="PROSITE" id="PS50082">
    <property type="entry name" value="WD_REPEATS_2"/>
    <property type="match status" value="14"/>
</dbReference>